<evidence type="ECO:0008006" key="3">
    <source>
        <dbReference type="Google" id="ProtNLM"/>
    </source>
</evidence>
<dbReference type="Gene3D" id="3.80.10.10">
    <property type="entry name" value="Ribonuclease Inhibitor"/>
    <property type="match status" value="1"/>
</dbReference>
<dbReference type="Proteomes" id="UP000646827">
    <property type="component" value="Unassembled WGS sequence"/>
</dbReference>
<keyword evidence="2" id="KW-1185">Reference proteome</keyword>
<evidence type="ECO:0000313" key="2">
    <source>
        <dbReference type="Proteomes" id="UP000646827"/>
    </source>
</evidence>
<organism evidence="1 2">
    <name type="scientific">Circinella minor</name>
    <dbReference type="NCBI Taxonomy" id="1195481"/>
    <lineage>
        <taxon>Eukaryota</taxon>
        <taxon>Fungi</taxon>
        <taxon>Fungi incertae sedis</taxon>
        <taxon>Mucoromycota</taxon>
        <taxon>Mucoromycotina</taxon>
        <taxon>Mucoromycetes</taxon>
        <taxon>Mucorales</taxon>
        <taxon>Lichtheimiaceae</taxon>
        <taxon>Circinella</taxon>
    </lineage>
</organism>
<dbReference type="InterPro" id="IPR036047">
    <property type="entry name" value="F-box-like_dom_sf"/>
</dbReference>
<dbReference type="SUPFAM" id="SSF81383">
    <property type="entry name" value="F-box domain"/>
    <property type="match status" value="1"/>
</dbReference>
<comment type="caution">
    <text evidence="1">The sequence shown here is derived from an EMBL/GenBank/DDBJ whole genome shotgun (WGS) entry which is preliminary data.</text>
</comment>
<protein>
    <recommendedName>
        <fullName evidence="3">F-box domain-containing protein</fullName>
    </recommendedName>
</protein>
<dbReference type="AlphaFoldDB" id="A0A8H7VM35"/>
<evidence type="ECO:0000313" key="1">
    <source>
        <dbReference type="EMBL" id="KAG2223942.1"/>
    </source>
</evidence>
<gene>
    <name evidence="1" type="ORF">INT45_009394</name>
</gene>
<dbReference type="InterPro" id="IPR032675">
    <property type="entry name" value="LRR_dom_sf"/>
</dbReference>
<dbReference type="OrthoDB" id="2230015at2759"/>
<accession>A0A8H7VM35</accession>
<dbReference type="EMBL" id="JAEPRB010000052">
    <property type="protein sequence ID" value="KAG2223942.1"/>
    <property type="molecule type" value="Genomic_DNA"/>
</dbReference>
<sequence>MLPPEISFLIAEYLSCNDKYTCLFVCREWFFNFLPTLYTSLLLRKYQLQPYHTIQQSALGDTVRELSLDDGVLTGDALENLGKICPYIRALHFRWHSMPDGTTVHHRRRSSKRIDPNYYSCIPILSSIQTTQLQSITLCHFQTTNISFDGTSNSYGLFNEILSHIPHQIRILSLIGILPVVRATDLDIIHAHCPKLSELKLSGSNALLTGDIDDPNTYPNMKKISLVYPGGWSRVTDWLGSLSHRYPNLRILELENTSRGSAIVRADTTPAQQRFSDFANKHQDHIEKIRFVYLDLSSFDIYQSFLAPLCHLYDLTLHDRRCLDFSRLMDSLTDKINVVRLDTQLETKNQAALTTAIPPQPRQLYSNYECLKHLRSLNINLMHKNLQLRNLLDNNNSIKELTITHASLEFVGLQHQTVKVLEQLKLKHVNFSLDGIQLFLQGCTKLRDVYIKECDIIKNKTSHDFLLDISSIHTLESMSLINLNASFNDNILPRKPVTLFTLSPAPNHSTIIESKPTRKKRRYESLTKGQRRWLYIGESVENNSSHFDNDPNESLFSKRKSQLQELDPKDMKSIDSWNPYIFKKYFLNPIPHCYISIMYCSRLNYLRLNDHKVI</sequence>
<dbReference type="SUPFAM" id="SSF52047">
    <property type="entry name" value="RNI-like"/>
    <property type="match status" value="1"/>
</dbReference>
<reference evidence="1 2" key="1">
    <citation type="submission" date="2020-12" db="EMBL/GenBank/DDBJ databases">
        <title>Metabolic potential, ecology and presence of endohyphal bacteria is reflected in genomic diversity of Mucoromycotina.</title>
        <authorList>
            <person name="Muszewska A."/>
            <person name="Okrasinska A."/>
            <person name="Steczkiewicz K."/>
            <person name="Drgas O."/>
            <person name="Orlowska M."/>
            <person name="Perlinska-Lenart U."/>
            <person name="Aleksandrzak-Piekarczyk T."/>
            <person name="Szatraj K."/>
            <person name="Zielenkiewicz U."/>
            <person name="Pilsyk S."/>
            <person name="Malc E."/>
            <person name="Mieczkowski P."/>
            <person name="Kruszewska J.S."/>
            <person name="Biernat P."/>
            <person name="Pawlowska J."/>
        </authorList>
    </citation>
    <scope>NUCLEOTIDE SEQUENCE [LARGE SCALE GENOMIC DNA]</scope>
    <source>
        <strain evidence="1 2">CBS 142.35</strain>
    </source>
</reference>
<name>A0A8H7VM35_9FUNG</name>
<proteinExistence type="predicted"/>